<keyword evidence="2" id="KW-0805">Transcription regulation</keyword>
<dbReference type="PANTHER" id="PTHR30537:SF79">
    <property type="entry name" value="TRANSCRIPTIONAL REGULATOR-RELATED"/>
    <property type="match status" value="1"/>
</dbReference>
<evidence type="ECO:0000313" key="6">
    <source>
        <dbReference type="EMBL" id="MDQ0464758.1"/>
    </source>
</evidence>
<dbReference type="InterPro" id="IPR036390">
    <property type="entry name" value="WH_DNA-bd_sf"/>
</dbReference>
<dbReference type="Proteomes" id="UP001228905">
    <property type="component" value="Unassembled WGS sequence"/>
</dbReference>
<evidence type="ECO:0000313" key="7">
    <source>
        <dbReference type="Proteomes" id="UP001228905"/>
    </source>
</evidence>
<dbReference type="InterPro" id="IPR058163">
    <property type="entry name" value="LysR-type_TF_proteobact-type"/>
</dbReference>
<protein>
    <submittedName>
        <fullName evidence="6">LysR family glycine cleavage system transcriptional activator</fullName>
    </submittedName>
</protein>
<dbReference type="CDD" id="cd08432">
    <property type="entry name" value="PBP2_GcdR_TrpI_HvrB_AmpR_like"/>
    <property type="match status" value="1"/>
</dbReference>
<name>A0ABU0IUE3_9CAUL</name>
<keyword evidence="7" id="KW-1185">Reference proteome</keyword>
<proteinExistence type="inferred from homology"/>
<comment type="similarity">
    <text evidence="1">Belongs to the LysR transcriptional regulatory family.</text>
</comment>
<keyword evidence="3" id="KW-0238">DNA-binding</keyword>
<dbReference type="SUPFAM" id="SSF53850">
    <property type="entry name" value="Periplasmic binding protein-like II"/>
    <property type="match status" value="1"/>
</dbReference>
<evidence type="ECO:0000256" key="2">
    <source>
        <dbReference type="ARBA" id="ARBA00023015"/>
    </source>
</evidence>
<sequence>MSRLPPFIALRALEAAARHQSYSRAADELAVTHGAVSQQIRRLEEELGTTLFVRQGNGMVPTASALTLAGEVSQALATLRRGVEAVREQCSGPLVLSTVPAFATRWLAPKLGRLTAEIDETELLLRVEMRMADFVTDGVDAGLRHGEGNWPGLEVAPLFMDRLFAVATPDFLARHPMTSPADLAGAPLLHHTIWPWRLWFERMGLDQAPPARGLVFEDSAMLLDAAVQGMGVALARSGLVGEDLRSGRLVRLFADELCADMGYFLVWRSDSPKLARIHRLRDWLLAEAAREADGV</sequence>
<accession>A0ABU0IUE3</accession>
<reference evidence="6 7" key="1">
    <citation type="submission" date="2023-07" db="EMBL/GenBank/DDBJ databases">
        <title>Genomic Encyclopedia of Type Strains, Phase IV (KMG-IV): sequencing the most valuable type-strain genomes for metagenomic binning, comparative biology and taxonomic classification.</title>
        <authorList>
            <person name="Goeker M."/>
        </authorList>
    </citation>
    <scope>NUCLEOTIDE SEQUENCE [LARGE SCALE GENOMIC DNA]</scope>
    <source>
        <strain evidence="6 7">DSM 18695</strain>
    </source>
</reference>
<dbReference type="Gene3D" id="3.40.190.10">
    <property type="entry name" value="Periplasmic binding protein-like II"/>
    <property type="match status" value="2"/>
</dbReference>
<dbReference type="InterPro" id="IPR036388">
    <property type="entry name" value="WH-like_DNA-bd_sf"/>
</dbReference>
<dbReference type="PRINTS" id="PR00039">
    <property type="entry name" value="HTHLYSR"/>
</dbReference>
<evidence type="ECO:0000256" key="3">
    <source>
        <dbReference type="ARBA" id="ARBA00023125"/>
    </source>
</evidence>
<comment type="caution">
    <text evidence="6">The sequence shown here is derived from an EMBL/GenBank/DDBJ whole genome shotgun (WGS) entry which is preliminary data.</text>
</comment>
<dbReference type="EMBL" id="JAUSVS010000004">
    <property type="protein sequence ID" value="MDQ0464758.1"/>
    <property type="molecule type" value="Genomic_DNA"/>
</dbReference>
<dbReference type="PROSITE" id="PS50931">
    <property type="entry name" value="HTH_LYSR"/>
    <property type="match status" value="1"/>
</dbReference>
<gene>
    <name evidence="6" type="ORF">QO010_002542</name>
</gene>
<keyword evidence="4" id="KW-0804">Transcription</keyword>
<dbReference type="RefSeq" id="WP_307349647.1">
    <property type="nucleotide sequence ID" value="NZ_JAUSVS010000004.1"/>
</dbReference>
<dbReference type="PANTHER" id="PTHR30537">
    <property type="entry name" value="HTH-TYPE TRANSCRIPTIONAL REGULATOR"/>
    <property type="match status" value="1"/>
</dbReference>
<dbReference type="Gene3D" id="1.10.10.10">
    <property type="entry name" value="Winged helix-like DNA-binding domain superfamily/Winged helix DNA-binding domain"/>
    <property type="match status" value="1"/>
</dbReference>
<evidence type="ECO:0000256" key="4">
    <source>
        <dbReference type="ARBA" id="ARBA00023163"/>
    </source>
</evidence>
<organism evidence="6 7">
    <name type="scientific">Caulobacter ginsengisoli</name>
    <dbReference type="NCBI Taxonomy" id="400775"/>
    <lineage>
        <taxon>Bacteria</taxon>
        <taxon>Pseudomonadati</taxon>
        <taxon>Pseudomonadota</taxon>
        <taxon>Alphaproteobacteria</taxon>
        <taxon>Caulobacterales</taxon>
        <taxon>Caulobacteraceae</taxon>
        <taxon>Caulobacter</taxon>
    </lineage>
</organism>
<dbReference type="Pfam" id="PF00126">
    <property type="entry name" value="HTH_1"/>
    <property type="match status" value="1"/>
</dbReference>
<dbReference type="SUPFAM" id="SSF46785">
    <property type="entry name" value="Winged helix' DNA-binding domain"/>
    <property type="match status" value="1"/>
</dbReference>
<evidence type="ECO:0000259" key="5">
    <source>
        <dbReference type="PROSITE" id="PS50931"/>
    </source>
</evidence>
<feature type="domain" description="HTH lysR-type" evidence="5">
    <location>
        <begin position="5"/>
        <end position="62"/>
    </location>
</feature>
<dbReference type="InterPro" id="IPR005119">
    <property type="entry name" value="LysR_subst-bd"/>
</dbReference>
<dbReference type="InterPro" id="IPR000847">
    <property type="entry name" value="LysR_HTH_N"/>
</dbReference>
<dbReference type="Pfam" id="PF03466">
    <property type="entry name" value="LysR_substrate"/>
    <property type="match status" value="1"/>
</dbReference>
<dbReference type="NCBIfam" id="NF008352">
    <property type="entry name" value="PRK11139.1"/>
    <property type="match status" value="1"/>
</dbReference>
<evidence type="ECO:0000256" key="1">
    <source>
        <dbReference type="ARBA" id="ARBA00009437"/>
    </source>
</evidence>